<organism evidence="2 4">
    <name type="scientific">Enterobacter hormaechei</name>
    <dbReference type="NCBI Taxonomy" id="158836"/>
    <lineage>
        <taxon>Bacteria</taxon>
        <taxon>Pseudomonadati</taxon>
        <taxon>Pseudomonadota</taxon>
        <taxon>Gammaproteobacteria</taxon>
        <taxon>Enterobacterales</taxon>
        <taxon>Enterobacteriaceae</taxon>
        <taxon>Enterobacter</taxon>
        <taxon>Enterobacter cloacae complex</taxon>
    </lineage>
</organism>
<gene>
    <name evidence="1" type="ORF">CGZ54_25270</name>
    <name evidence="2" type="ORF">FZC81_27105</name>
</gene>
<dbReference type="EMBL" id="VTDZ01000289">
    <property type="protein sequence ID" value="TYS01869.1"/>
    <property type="molecule type" value="Genomic_DNA"/>
</dbReference>
<protein>
    <submittedName>
        <fullName evidence="2">Uncharacterized protein</fullName>
    </submittedName>
</protein>
<sequence length="71" mass="7572">MQPRALKITGNYIPAMQAAKTVIFAAGSLVLVVCATVESDNTELDDADREEFMEELGQEGPGAKEGGKMRA</sequence>
<accession>A0AAE8WY52</accession>
<evidence type="ECO:0000313" key="3">
    <source>
        <dbReference type="Proteomes" id="UP000231328"/>
    </source>
</evidence>
<evidence type="ECO:0000313" key="1">
    <source>
        <dbReference type="EMBL" id="PJG37102.1"/>
    </source>
</evidence>
<reference evidence="1 3" key="1">
    <citation type="submission" date="2017-07" db="EMBL/GenBank/DDBJ databases">
        <title>Draft genome sequence of Enterobacter cloacae ST128, a clinical strain coproducing KPC-2 and NDM-1 carbapenemases.</title>
        <authorList>
            <person name="Li X."/>
        </authorList>
    </citation>
    <scope>NUCLEOTIDE SEQUENCE [LARGE SCALE GENOMIC DNA]</scope>
    <source>
        <strain evidence="1 3">HBY</strain>
    </source>
</reference>
<comment type="caution">
    <text evidence="2">The sequence shown here is derived from an EMBL/GenBank/DDBJ whole genome shotgun (WGS) entry which is preliminary data.</text>
</comment>
<dbReference type="EMBL" id="NMVR01000051">
    <property type="protein sequence ID" value="PJG37102.1"/>
    <property type="molecule type" value="Genomic_DNA"/>
</dbReference>
<evidence type="ECO:0000313" key="4">
    <source>
        <dbReference type="Proteomes" id="UP000322612"/>
    </source>
</evidence>
<evidence type="ECO:0000313" key="2">
    <source>
        <dbReference type="EMBL" id="TYS01869.1"/>
    </source>
</evidence>
<dbReference type="Proteomes" id="UP000231328">
    <property type="component" value="Unassembled WGS sequence"/>
</dbReference>
<name>A0AAE8WY52_9ENTR</name>
<reference evidence="2 4" key="2">
    <citation type="submission" date="2019-08" db="EMBL/GenBank/DDBJ databases">
        <title>Whole genome sequence analysis of bacterial isolates in patients.</title>
        <authorList>
            <person name="Jeong K.C."/>
        </authorList>
    </citation>
    <scope>NUCLEOTIDE SEQUENCE [LARGE SCALE GENOMIC DNA]</scope>
    <source>
        <strain evidence="2 4">KCJ3K342</strain>
    </source>
</reference>
<dbReference type="Proteomes" id="UP000322612">
    <property type="component" value="Unassembled WGS sequence"/>
</dbReference>
<proteinExistence type="predicted"/>
<dbReference type="AlphaFoldDB" id="A0AAE8WY52"/>